<comment type="function">
    <text evidence="1">May be involved in the formation or repair of [Fe-S] clusters present in iron-sulfur proteins.</text>
</comment>
<evidence type="ECO:0000259" key="2">
    <source>
        <dbReference type="Pfam" id="PF01106"/>
    </source>
</evidence>
<dbReference type="Proteomes" id="UP001165074">
    <property type="component" value="Unassembled WGS sequence"/>
</dbReference>
<name>A0A9W6RX28_9ACTN</name>
<evidence type="ECO:0000313" key="4">
    <source>
        <dbReference type="Proteomes" id="UP001165074"/>
    </source>
</evidence>
<dbReference type="InterPro" id="IPR001075">
    <property type="entry name" value="NIF_FeS_clus_asmbl_NifU_C"/>
</dbReference>
<dbReference type="AlphaFoldDB" id="A0A9W6RX28"/>
<dbReference type="GO" id="GO:0016226">
    <property type="term" value="P:iron-sulfur cluster assembly"/>
    <property type="evidence" value="ECO:0007669"/>
    <property type="project" value="InterPro"/>
</dbReference>
<evidence type="ECO:0000313" key="3">
    <source>
        <dbReference type="EMBL" id="GLY83253.1"/>
    </source>
</evidence>
<dbReference type="RefSeq" id="WP_285567470.1">
    <property type="nucleotide sequence ID" value="NZ_BSTK01000002.1"/>
</dbReference>
<feature type="domain" description="NIF system FeS cluster assembly NifU C-terminal" evidence="2">
    <location>
        <begin position="98"/>
        <end position="154"/>
    </location>
</feature>
<dbReference type="Gene3D" id="3.30.300.130">
    <property type="entry name" value="Fe-S cluster assembly (FSCA)"/>
    <property type="match status" value="1"/>
</dbReference>
<evidence type="ECO:0000256" key="1">
    <source>
        <dbReference type="ARBA" id="ARBA00049958"/>
    </source>
</evidence>
<protein>
    <recommendedName>
        <fullName evidence="2">NIF system FeS cluster assembly NifU C-terminal domain-containing protein</fullName>
    </recommendedName>
</protein>
<reference evidence="3" key="1">
    <citation type="submission" date="2023-03" db="EMBL/GenBank/DDBJ databases">
        <title>Actinoallomurus iriomotensis NBRC 103684.</title>
        <authorList>
            <person name="Ichikawa N."/>
            <person name="Sato H."/>
            <person name="Tonouchi N."/>
        </authorList>
    </citation>
    <scope>NUCLEOTIDE SEQUENCE</scope>
    <source>
        <strain evidence="3">NBRC 103684</strain>
    </source>
</reference>
<comment type="caution">
    <text evidence="3">The sequence shown here is derived from an EMBL/GenBank/DDBJ whole genome shotgun (WGS) entry which is preliminary data.</text>
</comment>
<organism evidence="3 4">
    <name type="scientific">Actinoallomurus iriomotensis</name>
    <dbReference type="NCBI Taxonomy" id="478107"/>
    <lineage>
        <taxon>Bacteria</taxon>
        <taxon>Bacillati</taxon>
        <taxon>Actinomycetota</taxon>
        <taxon>Actinomycetes</taxon>
        <taxon>Streptosporangiales</taxon>
        <taxon>Thermomonosporaceae</taxon>
        <taxon>Actinoallomurus</taxon>
    </lineage>
</organism>
<keyword evidence="4" id="KW-1185">Reference proteome</keyword>
<proteinExistence type="predicted"/>
<dbReference type="EMBL" id="BSTK01000002">
    <property type="protein sequence ID" value="GLY83253.1"/>
    <property type="molecule type" value="Genomic_DNA"/>
</dbReference>
<dbReference type="InterPro" id="IPR034904">
    <property type="entry name" value="FSCA_dom_sf"/>
</dbReference>
<sequence length="190" mass="19911">MADRPIRGLPDEDVEALIGRLEALLDRLERATGPVAELAAQAVEGLALMYGTALARVMALAGDDAPELVPALVRDELVHHLLALHGLHPQPARERVLRALDDIGPRLRSHGGDVELIEVTDDVARLRWSVAGCGSTSAAIGRLISDAVTGAAPELRVEAVTASGEPGPPALIPVEALLRRPATPVRGDPG</sequence>
<dbReference type="GO" id="GO:0005506">
    <property type="term" value="F:iron ion binding"/>
    <property type="evidence" value="ECO:0007669"/>
    <property type="project" value="InterPro"/>
</dbReference>
<dbReference type="GO" id="GO:0051536">
    <property type="term" value="F:iron-sulfur cluster binding"/>
    <property type="evidence" value="ECO:0007669"/>
    <property type="project" value="InterPro"/>
</dbReference>
<dbReference type="Pfam" id="PF01106">
    <property type="entry name" value="NifU"/>
    <property type="match status" value="1"/>
</dbReference>
<accession>A0A9W6RX28</accession>
<gene>
    <name evidence="3" type="ORF">Airi02_011830</name>
</gene>
<dbReference type="SUPFAM" id="SSF117916">
    <property type="entry name" value="Fe-S cluster assembly (FSCA) domain-like"/>
    <property type="match status" value="1"/>
</dbReference>